<sequence>MSLSMSTLNVLRTLGYDKPTPIQAQAIPTIEAGRDVISVAKTGSGKTLAFGVPVLRHILDQRDLGSSDGPIALIMAPTRELAVQIQRELKPFLKAHSLKAACCYGGVPIKDNIADVKRGGNHVMVATPGRLIDLMASNSGRVLNLKRVTYVVLDEADRMFDMGFEPQVMKVLQSIRPDRQTVLFSATFPKSMESLARKALVKPVEIVVGGRSTVAPEIKQIVKVVAPEKKFNEVLFELGQLFKEDEDARALIFVETQKTAEDLLDKVMKKGYPARAIHGGKEQIDRDDAISDFKAGILPVVVATSVAARGLDVKQLKLVINYDPPSHLEDYVHRVGRTGRAGNTGTAVTIITESQERESIHIAKALRQSGQPVPEDLQKMVDSFMEKVKAGEEKMSGSGFGGKGLEKLDQERERERMREKRAYKTGDEPDEEAEKEKVSEEDDFTVQSSANPAPAQIQVTSSSAPPPLDVPHSDAPSSGLPDLDGEIIVHRTEKLAAGGAGGDHMARVLRAAQAIGGRLTKKNMIHPGQPIDNKGPDAGAFHTTLEINDFPQKARWAVTNRTNVAKILDRTGTSITTKGNFYPPGKNPQEGDPPKLYILVEGDTEAVVKGAMRELQNLLKEGTQAALDNESRGPGGGRYSVL</sequence>
<feature type="domain" description="Helicase C-terminal" evidence="15">
    <location>
        <begin position="237"/>
        <end position="381"/>
    </location>
</feature>
<evidence type="ECO:0000313" key="17">
    <source>
        <dbReference type="EMBL" id="KAF2813190.1"/>
    </source>
</evidence>
<dbReference type="RefSeq" id="XP_033580154.1">
    <property type="nucleotide sequence ID" value="XM_033719394.1"/>
</dbReference>
<dbReference type="GO" id="GO:0003724">
    <property type="term" value="F:RNA helicase activity"/>
    <property type="evidence" value="ECO:0007669"/>
    <property type="project" value="UniProtKB-EC"/>
</dbReference>
<keyword evidence="2" id="KW-0507">mRNA processing</keyword>
<keyword evidence="18" id="KW-1185">Reference proteome</keyword>
<gene>
    <name evidence="17 19" type="ORF">BDZ99DRAFT_460480</name>
</gene>
<evidence type="ECO:0000256" key="7">
    <source>
        <dbReference type="ARBA" id="ARBA00023187"/>
    </source>
</evidence>
<keyword evidence="3 12" id="KW-0547">Nucleotide-binding</keyword>
<evidence type="ECO:0000256" key="3">
    <source>
        <dbReference type="ARBA" id="ARBA00022741"/>
    </source>
</evidence>
<dbReference type="InterPro" id="IPR014001">
    <property type="entry name" value="Helicase_ATP-bd"/>
</dbReference>
<keyword evidence="5 12" id="KW-0347">Helicase</keyword>
<dbReference type="InterPro" id="IPR014014">
    <property type="entry name" value="RNA_helicase_DEAD_Q_motif"/>
</dbReference>
<organism evidence="17">
    <name type="scientific">Mytilinidion resinicola</name>
    <dbReference type="NCBI Taxonomy" id="574789"/>
    <lineage>
        <taxon>Eukaryota</taxon>
        <taxon>Fungi</taxon>
        <taxon>Dikarya</taxon>
        <taxon>Ascomycota</taxon>
        <taxon>Pezizomycotina</taxon>
        <taxon>Dothideomycetes</taxon>
        <taxon>Pleosporomycetidae</taxon>
        <taxon>Mytilinidiales</taxon>
        <taxon>Mytilinidiaceae</taxon>
        <taxon>Mytilinidion</taxon>
    </lineage>
</organism>
<evidence type="ECO:0000256" key="1">
    <source>
        <dbReference type="ARBA" id="ARBA00012552"/>
    </source>
</evidence>
<dbReference type="CDD" id="cd18787">
    <property type="entry name" value="SF2_C_DEAD"/>
    <property type="match status" value="1"/>
</dbReference>
<evidence type="ECO:0000256" key="10">
    <source>
        <dbReference type="ARBA" id="ARBA00047984"/>
    </source>
</evidence>
<evidence type="ECO:0000256" key="13">
    <source>
        <dbReference type="SAM" id="MobiDB-lite"/>
    </source>
</evidence>
<feature type="domain" description="Helicase ATP-binding" evidence="14">
    <location>
        <begin position="27"/>
        <end position="206"/>
    </location>
</feature>
<dbReference type="InterPro" id="IPR001650">
    <property type="entry name" value="Helicase_C-like"/>
</dbReference>
<evidence type="ECO:0000256" key="9">
    <source>
        <dbReference type="ARBA" id="ARBA00038511"/>
    </source>
</evidence>
<dbReference type="GO" id="GO:0006397">
    <property type="term" value="P:mRNA processing"/>
    <property type="evidence" value="ECO:0007669"/>
    <property type="project" value="UniProtKB-KW"/>
</dbReference>
<name>A0A6A6YWP8_9PEZI</name>
<dbReference type="SMART" id="SM00487">
    <property type="entry name" value="DEXDc"/>
    <property type="match status" value="1"/>
</dbReference>
<evidence type="ECO:0000259" key="15">
    <source>
        <dbReference type="PROSITE" id="PS51194"/>
    </source>
</evidence>
<dbReference type="CDD" id="cd22474">
    <property type="entry name" value="KH-I_PRP5_like"/>
    <property type="match status" value="1"/>
</dbReference>
<reference evidence="19" key="3">
    <citation type="submission" date="2025-04" db="UniProtKB">
        <authorList>
            <consortium name="RefSeq"/>
        </authorList>
    </citation>
    <scope>IDENTIFICATION</scope>
    <source>
        <strain evidence="19">CBS 304.34</strain>
    </source>
</reference>
<feature type="compositionally biased region" description="Polar residues" evidence="13">
    <location>
        <begin position="445"/>
        <end position="463"/>
    </location>
</feature>
<dbReference type="Gene3D" id="3.40.50.300">
    <property type="entry name" value="P-loop containing nucleotide triphosphate hydrolases"/>
    <property type="match status" value="2"/>
</dbReference>
<dbReference type="GO" id="GO:0016787">
    <property type="term" value="F:hydrolase activity"/>
    <property type="evidence" value="ECO:0007669"/>
    <property type="project" value="UniProtKB-KW"/>
</dbReference>
<proteinExistence type="inferred from homology"/>
<dbReference type="SMART" id="SM00490">
    <property type="entry name" value="HELICc"/>
    <property type="match status" value="1"/>
</dbReference>
<dbReference type="InterPro" id="IPR027417">
    <property type="entry name" value="P-loop_NTPase"/>
</dbReference>
<evidence type="ECO:0000256" key="11">
    <source>
        <dbReference type="PROSITE-ProRule" id="PRU00552"/>
    </source>
</evidence>
<dbReference type="Proteomes" id="UP000504636">
    <property type="component" value="Unplaced"/>
</dbReference>
<keyword evidence="4 12" id="KW-0378">Hydrolase</keyword>
<comment type="catalytic activity">
    <reaction evidence="10">
        <text>ATP + H2O = ADP + phosphate + H(+)</text>
        <dbReference type="Rhea" id="RHEA:13065"/>
        <dbReference type="ChEBI" id="CHEBI:15377"/>
        <dbReference type="ChEBI" id="CHEBI:15378"/>
        <dbReference type="ChEBI" id="CHEBI:30616"/>
        <dbReference type="ChEBI" id="CHEBI:43474"/>
        <dbReference type="ChEBI" id="CHEBI:456216"/>
        <dbReference type="EC" id="3.6.4.13"/>
    </reaction>
</comment>
<dbReference type="EMBL" id="MU003696">
    <property type="protein sequence ID" value="KAF2813190.1"/>
    <property type="molecule type" value="Genomic_DNA"/>
</dbReference>
<evidence type="ECO:0000313" key="19">
    <source>
        <dbReference type="RefSeq" id="XP_033580154.1"/>
    </source>
</evidence>
<dbReference type="GO" id="GO:0008380">
    <property type="term" value="P:RNA splicing"/>
    <property type="evidence" value="ECO:0007669"/>
    <property type="project" value="UniProtKB-KW"/>
</dbReference>
<evidence type="ECO:0000313" key="18">
    <source>
        <dbReference type="Proteomes" id="UP000504636"/>
    </source>
</evidence>
<dbReference type="PROSITE" id="PS00039">
    <property type="entry name" value="DEAD_ATP_HELICASE"/>
    <property type="match status" value="1"/>
</dbReference>
<dbReference type="GeneID" id="54460287"/>
<evidence type="ECO:0000256" key="4">
    <source>
        <dbReference type="ARBA" id="ARBA00022801"/>
    </source>
</evidence>
<evidence type="ECO:0000256" key="6">
    <source>
        <dbReference type="ARBA" id="ARBA00022840"/>
    </source>
</evidence>
<dbReference type="AlphaFoldDB" id="A0A6A6YWP8"/>
<evidence type="ECO:0000256" key="2">
    <source>
        <dbReference type="ARBA" id="ARBA00022664"/>
    </source>
</evidence>
<feature type="compositionally biased region" description="Gly residues" evidence="13">
    <location>
        <begin position="633"/>
        <end position="642"/>
    </location>
</feature>
<dbReference type="PROSITE" id="PS51194">
    <property type="entry name" value="HELICASE_CTER"/>
    <property type="match status" value="1"/>
</dbReference>
<dbReference type="Pfam" id="PF00271">
    <property type="entry name" value="Helicase_C"/>
    <property type="match status" value="1"/>
</dbReference>
<dbReference type="EC" id="3.6.4.13" evidence="1"/>
<comment type="function">
    <text evidence="8">ATP-dependent RNA helicase involved spliceosome assembly and in nuclear splicing. Catalyzes an ATP-dependent conformational change of U2 snRNP. Bridges U1 and U2 snRNPs and enables stable U2 snRNP association with intron RNA.</text>
</comment>
<dbReference type="PROSITE" id="PS51195">
    <property type="entry name" value="Q_MOTIF"/>
    <property type="match status" value="1"/>
</dbReference>
<feature type="compositionally biased region" description="Acidic residues" evidence="13">
    <location>
        <begin position="428"/>
        <end position="444"/>
    </location>
</feature>
<dbReference type="SUPFAM" id="SSF52540">
    <property type="entry name" value="P-loop containing nucleoside triphosphate hydrolases"/>
    <property type="match status" value="1"/>
</dbReference>
<evidence type="ECO:0000259" key="14">
    <source>
        <dbReference type="PROSITE" id="PS51192"/>
    </source>
</evidence>
<evidence type="ECO:0000256" key="5">
    <source>
        <dbReference type="ARBA" id="ARBA00022806"/>
    </source>
</evidence>
<feature type="compositionally biased region" description="Basic and acidic residues" evidence="13">
    <location>
        <begin position="404"/>
        <end position="427"/>
    </location>
</feature>
<dbReference type="GO" id="GO:0003676">
    <property type="term" value="F:nucleic acid binding"/>
    <property type="evidence" value="ECO:0007669"/>
    <property type="project" value="InterPro"/>
</dbReference>
<dbReference type="Pfam" id="PF00270">
    <property type="entry name" value="DEAD"/>
    <property type="match status" value="1"/>
</dbReference>
<dbReference type="PROSITE" id="PS51192">
    <property type="entry name" value="HELICASE_ATP_BIND_1"/>
    <property type="match status" value="1"/>
</dbReference>
<feature type="region of interest" description="Disordered" evidence="13">
    <location>
        <begin position="392"/>
        <end position="478"/>
    </location>
</feature>
<comment type="similarity">
    <text evidence="9">Belongs to the DEAD box helicase family. DDX46/PRP5 subfamily.</text>
</comment>
<dbReference type="OrthoDB" id="196131at2759"/>
<dbReference type="InterPro" id="IPR000629">
    <property type="entry name" value="RNA-helicase_DEAD-box_CS"/>
</dbReference>
<reference evidence="17 19" key="1">
    <citation type="journal article" date="2020" name="Stud. Mycol.">
        <title>101 Dothideomycetes genomes: a test case for predicting lifestyles and emergence of pathogens.</title>
        <authorList>
            <person name="Haridas S."/>
            <person name="Albert R."/>
            <person name="Binder M."/>
            <person name="Bloem J."/>
            <person name="Labutti K."/>
            <person name="Salamov A."/>
            <person name="Andreopoulos B."/>
            <person name="Baker S."/>
            <person name="Barry K."/>
            <person name="Bills G."/>
            <person name="Bluhm B."/>
            <person name="Cannon C."/>
            <person name="Castanera R."/>
            <person name="Culley D."/>
            <person name="Daum C."/>
            <person name="Ezra D."/>
            <person name="Gonzalez J."/>
            <person name="Henrissat B."/>
            <person name="Kuo A."/>
            <person name="Liang C."/>
            <person name="Lipzen A."/>
            <person name="Lutzoni F."/>
            <person name="Magnuson J."/>
            <person name="Mondo S."/>
            <person name="Nolan M."/>
            <person name="Ohm R."/>
            <person name="Pangilinan J."/>
            <person name="Park H.-J."/>
            <person name="Ramirez L."/>
            <person name="Alfaro M."/>
            <person name="Sun H."/>
            <person name="Tritt A."/>
            <person name="Yoshinaga Y."/>
            <person name="Zwiers L.-H."/>
            <person name="Turgeon B."/>
            <person name="Goodwin S."/>
            <person name="Spatafora J."/>
            <person name="Crous P."/>
            <person name="Grigoriev I."/>
        </authorList>
    </citation>
    <scope>NUCLEOTIDE SEQUENCE</scope>
    <source>
        <strain evidence="17 19">CBS 304.34</strain>
    </source>
</reference>
<keyword evidence="6 12" id="KW-0067">ATP-binding</keyword>
<feature type="domain" description="DEAD-box RNA helicase Q" evidence="16">
    <location>
        <begin position="1"/>
        <end position="24"/>
    </location>
</feature>
<accession>A0A6A6YWP8</accession>
<evidence type="ECO:0000256" key="8">
    <source>
        <dbReference type="ARBA" id="ARBA00037330"/>
    </source>
</evidence>
<dbReference type="InterPro" id="IPR056149">
    <property type="entry name" value="PRP5/DDX46/KHDC4_KH"/>
</dbReference>
<dbReference type="InterPro" id="IPR011545">
    <property type="entry name" value="DEAD/DEAH_box_helicase_dom"/>
</dbReference>
<keyword evidence="7" id="KW-0508">mRNA splicing</keyword>
<reference evidence="19" key="2">
    <citation type="submission" date="2020-04" db="EMBL/GenBank/DDBJ databases">
        <authorList>
            <consortium name="NCBI Genome Project"/>
        </authorList>
    </citation>
    <scope>NUCLEOTIDE SEQUENCE</scope>
    <source>
        <strain evidence="19">CBS 304.34</strain>
    </source>
</reference>
<dbReference type="Pfam" id="PF23469">
    <property type="entry name" value="KH_12"/>
    <property type="match status" value="1"/>
</dbReference>
<evidence type="ECO:0000259" key="16">
    <source>
        <dbReference type="PROSITE" id="PS51195"/>
    </source>
</evidence>
<protein>
    <recommendedName>
        <fullName evidence="1">RNA helicase</fullName>
        <ecNumber evidence="1">3.6.4.13</ecNumber>
    </recommendedName>
</protein>
<dbReference type="GO" id="GO:0005524">
    <property type="term" value="F:ATP binding"/>
    <property type="evidence" value="ECO:0007669"/>
    <property type="project" value="UniProtKB-KW"/>
</dbReference>
<evidence type="ECO:0000256" key="12">
    <source>
        <dbReference type="RuleBase" id="RU000492"/>
    </source>
</evidence>
<feature type="region of interest" description="Disordered" evidence="13">
    <location>
        <begin position="622"/>
        <end position="642"/>
    </location>
</feature>
<dbReference type="PANTHER" id="PTHR47958">
    <property type="entry name" value="ATP-DEPENDENT RNA HELICASE DBP3"/>
    <property type="match status" value="1"/>
</dbReference>
<feature type="short sequence motif" description="Q motif" evidence="11">
    <location>
        <begin position="1"/>
        <end position="24"/>
    </location>
</feature>